<proteinExistence type="predicted"/>
<dbReference type="Gene3D" id="2.160.20.80">
    <property type="entry name" value="E3 ubiquitin-protein ligase SopA"/>
    <property type="match status" value="1"/>
</dbReference>
<organism evidence="3 4">
    <name type="scientific">Pandoravirus salinus</name>
    <dbReference type="NCBI Taxonomy" id="1349410"/>
    <lineage>
        <taxon>Viruses</taxon>
        <taxon>Pandoravirus</taxon>
    </lineage>
</organism>
<evidence type="ECO:0000259" key="2">
    <source>
        <dbReference type="PROSITE" id="PS50181"/>
    </source>
</evidence>
<dbReference type="KEGG" id="vg:16605537"/>
<name>S4W0V2_9VIRU</name>
<dbReference type="InterPro" id="IPR001810">
    <property type="entry name" value="F-box_dom"/>
</dbReference>
<keyword evidence="4" id="KW-1185">Reference proteome</keyword>
<dbReference type="GeneID" id="16605537"/>
<dbReference type="Pfam" id="PF00805">
    <property type="entry name" value="Pentapeptide"/>
    <property type="match status" value="1"/>
</dbReference>
<evidence type="ECO:0000313" key="3">
    <source>
        <dbReference type="EMBL" id="AGO83750.1"/>
    </source>
</evidence>
<accession>S4W0V2</accession>
<dbReference type="Proteomes" id="UP000204584">
    <property type="component" value="Segment"/>
</dbReference>
<dbReference type="PROSITE" id="PS50181">
    <property type="entry name" value="FBOX"/>
    <property type="match status" value="1"/>
</dbReference>
<evidence type="ECO:0000313" key="4">
    <source>
        <dbReference type="Proteomes" id="UP000204584"/>
    </source>
</evidence>
<evidence type="ECO:0000256" key="1">
    <source>
        <dbReference type="SAM" id="MobiDB-lite"/>
    </source>
</evidence>
<reference evidence="3 4" key="1">
    <citation type="journal article" date="2013" name="Science">
        <title>Pandoraviruses: amoeba viruses with genomes up to 2.5 Mb reaching that of parasitic eukaryotes.</title>
        <authorList>
            <person name="Philippe N."/>
            <person name="Legendre M."/>
            <person name="Doutre G."/>
            <person name="Coute Y."/>
            <person name="Poirot O."/>
            <person name="Lescot M."/>
            <person name="Arslan D."/>
            <person name="Seltzer V."/>
            <person name="Bertaux L."/>
            <person name="Bruley C."/>
            <person name="Garin J."/>
            <person name="Claverie J.M."/>
            <person name="Abergel C."/>
        </authorList>
    </citation>
    <scope>NUCLEOTIDE SEQUENCE [LARGE SCALE GENOMIC DNA]</scope>
</reference>
<feature type="region of interest" description="Disordered" evidence="1">
    <location>
        <begin position="238"/>
        <end position="267"/>
    </location>
</feature>
<feature type="region of interest" description="Disordered" evidence="1">
    <location>
        <begin position="182"/>
        <end position="203"/>
    </location>
</feature>
<feature type="region of interest" description="Disordered" evidence="1">
    <location>
        <begin position="377"/>
        <end position="400"/>
    </location>
</feature>
<feature type="domain" description="F-box" evidence="2">
    <location>
        <begin position="2"/>
        <end position="48"/>
    </location>
</feature>
<dbReference type="InterPro" id="IPR036047">
    <property type="entry name" value="F-box-like_dom_sf"/>
</dbReference>
<dbReference type="Gene3D" id="1.20.1280.50">
    <property type="match status" value="1"/>
</dbReference>
<dbReference type="EMBL" id="KC977571">
    <property type="protein sequence ID" value="AGO83750.1"/>
    <property type="molecule type" value="Genomic_DNA"/>
</dbReference>
<dbReference type="SUPFAM" id="SSF81383">
    <property type="entry name" value="F-box domain"/>
    <property type="match status" value="1"/>
</dbReference>
<dbReference type="SUPFAM" id="SSF82185">
    <property type="entry name" value="Histone H3 K4-specific methyltransferase SET7/9 N-terminal domain"/>
    <property type="match status" value="1"/>
</dbReference>
<sequence>MAASLDSMPCEILVHILATLPGPSLAAVGAACRALYSVTSCEDLWRSAYRRDFGCDFPPVAHVDFAVHGKDARWLYALAAVPAGRAWRDPTTRRLCTRLVPADGNTSTSGEFCLVADSKTGDVRLHLDGYGAWTTGDGVVREGVWCKGVFTGPGRVFRPRANNGTGCASTTRCQSFDAKLRAQGRGSKHTDDDNDGVYEGSLHDNEREGFGVYRRPNGPSDYAEWSAGKVCGRTLRVDPNGKTFSGHQTRTGTTQRGVKRNRRGDLKEGRWDNGTAVVWEIARRSFEKQTEKVTSTCGASITKLTANGYVMRFRGTSCRLDMPSGDVVIVDDDDYDEGVDDEGVDDSGLFFVAVSDAHADRCLAGYRFFPSFHSARDGIKPDEPTDAGRGSRPAASDHESHLNQSFALYLDQLDRELDRDKPIGRTIRCPLSAPEIAADDGARIVPSDCIGMPFGRVIPAADGSHAGPMIRCFLTGGLVPASACRVLSSGRAYEDKALDAWRAHKVWRLTDPETGDDLALPNAVLIWRPWMGTVADPSDLAWAIAQARHNYVHDYKIIQDIARFNATTLTRRATAPRQTTRDELRALFIAPIDVARDGGGPMVRGFDGVTMTCIELRHPDWDPRGPWRLGTPDHALPEDVTIGDHERSGVGPLDHLESHGIARVALESPSFLGAHLEGVFFFGHTLCGASFAGARLIGCAFIGCRFKQCVFAGALLVHCCFDDCTRDGGSKALDTDAALAEIQKQGML</sequence>
<gene>
    <name evidence="3" type="ORF">psal_cds_220</name>
</gene>
<protein>
    <submittedName>
        <fullName evidence="3">F-box domain containing protein</fullName>
    </submittedName>
</protein>
<dbReference type="RefSeq" id="YP_008436813.1">
    <property type="nucleotide sequence ID" value="NC_022098.1"/>
</dbReference>
<dbReference type="SUPFAM" id="SSF141571">
    <property type="entry name" value="Pentapeptide repeat-like"/>
    <property type="match status" value="1"/>
</dbReference>
<dbReference type="Pfam" id="PF12937">
    <property type="entry name" value="F-box-like"/>
    <property type="match status" value="1"/>
</dbReference>
<dbReference type="InterPro" id="IPR001646">
    <property type="entry name" value="5peptide_repeat"/>
</dbReference>